<reference evidence="3" key="1">
    <citation type="submission" date="2021-07" db="EMBL/GenBank/DDBJ databases">
        <authorList>
            <person name="Catto M.A."/>
            <person name="Jacobson A."/>
            <person name="Kennedy G."/>
            <person name="Labadie P."/>
            <person name="Hunt B.G."/>
            <person name="Srinivasan R."/>
        </authorList>
    </citation>
    <scope>NUCLEOTIDE SEQUENCE</scope>
    <source>
        <strain evidence="3">PL_HMW_Pooled</strain>
        <tissue evidence="3">Head</tissue>
    </source>
</reference>
<dbReference type="Proteomes" id="UP001219518">
    <property type="component" value="Unassembled WGS sequence"/>
</dbReference>
<dbReference type="PANTHER" id="PTHR21860:SF2">
    <property type="entry name" value="GENERAL TRANSCRIPTION FACTOR 3C POLYPEPTIDE 6"/>
    <property type="match status" value="1"/>
</dbReference>
<dbReference type="EMBL" id="JAHWGI010000990">
    <property type="protein sequence ID" value="KAK3920235.1"/>
    <property type="molecule type" value="Genomic_DNA"/>
</dbReference>
<dbReference type="Gene3D" id="2.60.40.4370">
    <property type="match status" value="1"/>
</dbReference>
<feature type="compositionally biased region" description="Acidic residues" evidence="1">
    <location>
        <begin position="190"/>
        <end position="202"/>
    </location>
</feature>
<feature type="domain" description="Transcription factor TFIIIC triple barrel" evidence="2">
    <location>
        <begin position="204"/>
        <end position="300"/>
    </location>
</feature>
<proteinExistence type="predicted"/>
<dbReference type="GO" id="GO:0006383">
    <property type="term" value="P:transcription by RNA polymerase III"/>
    <property type="evidence" value="ECO:0007669"/>
    <property type="project" value="InterPro"/>
</dbReference>
<dbReference type="PANTHER" id="PTHR21860">
    <property type="entry name" value="TRANSCRIPTION INITIATION FACTOR IIIC TFIIIC , POLYPEPTIDE 6-RELATED"/>
    <property type="match status" value="1"/>
</dbReference>
<dbReference type="Pfam" id="PF10419">
    <property type="entry name" value="TFIIIC_sub6"/>
    <property type="match status" value="1"/>
</dbReference>
<reference evidence="3" key="2">
    <citation type="journal article" date="2023" name="BMC Genomics">
        <title>Pest status, molecular evolution, and epigenetic factors derived from the genome assembly of Frankliniella fusca, a thysanopteran phytovirus vector.</title>
        <authorList>
            <person name="Catto M.A."/>
            <person name="Labadie P.E."/>
            <person name="Jacobson A.L."/>
            <person name="Kennedy G.G."/>
            <person name="Srinivasan R."/>
            <person name="Hunt B.G."/>
        </authorList>
    </citation>
    <scope>NUCLEOTIDE SEQUENCE</scope>
    <source>
        <strain evidence="3">PL_HMW_Pooled</strain>
    </source>
</reference>
<accession>A0AAE1HGL7</accession>
<organism evidence="3 4">
    <name type="scientific">Frankliniella fusca</name>
    <dbReference type="NCBI Taxonomy" id="407009"/>
    <lineage>
        <taxon>Eukaryota</taxon>
        <taxon>Metazoa</taxon>
        <taxon>Ecdysozoa</taxon>
        <taxon>Arthropoda</taxon>
        <taxon>Hexapoda</taxon>
        <taxon>Insecta</taxon>
        <taxon>Pterygota</taxon>
        <taxon>Neoptera</taxon>
        <taxon>Paraneoptera</taxon>
        <taxon>Thysanoptera</taxon>
        <taxon>Terebrantia</taxon>
        <taxon>Thripoidea</taxon>
        <taxon>Thripidae</taxon>
        <taxon>Frankliniella</taxon>
    </lineage>
</organism>
<gene>
    <name evidence="3" type="ORF">KUF71_009522</name>
</gene>
<evidence type="ECO:0000313" key="3">
    <source>
        <dbReference type="EMBL" id="KAK3920235.1"/>
    </source>
</evidence>
<sequence length="339" mass="37033">MDNFTLSLDDEHVPPTAVRVEISKQDDAADLICSQPSTSLETGAPFALSVNSAETMDLGDFEEMDQSNNPSTSRVTKPVFNQAFSFSKIQVMGGSSSAGIKETQSRNRGPAVKIASFAKTSTVEHLTPTAVGSYGSPSIPSRFIPQHSSVGSKQLITQTSLPTPALNSALRSFFNYTPQTETSPSPDANQSEEEDEDEDEENIEEEEILVYMQFDSKLDSDLLQPHTPFKIIGVDSETPVLQLGNQVFEGNWKDTVGTAVFFEEHPSTSSGDPVFTKNPSSTLHYHSKTQKALAMSRIFVKPKEEDADKPFIWFRFFLSEIGSIMGAAVGAMAIVEVFP</sequence>
<feature type="compositionally biased region" description="Polar residues" evidence="1">
    <location>
        <begin position="176"/>
        <end position="189"/>
    </location>
</feature>
<comment type="caution">
    <text evidence="3">The sequence shown here is derived from an EMBL/GenBank/DDBJ whole genome shotgun (WGS) entry which is preliminary data.</text>
</comment>
<name>A0AAE1HGL7_9NEOP</name>
<evidence type="ECO:0000256" key="1">
    <source>
        <dbReference type="SAM" id="MobiDB-lite"/>
    </source>
</evidence>
<dbReference type="InterPro" id="IPR042771">
    <property type="entry name" value="GTF3C6-like"/>
</dbReference>
<dbReference type="InterPro" id="IPR019481">
    <property type="entry name" value="TFIIIC_triple_barrel"/>
</dbReference>
<keyword evidence="4" id="KW-1185">Reference proteome</keyword>
<dbReference type="GO" id="GO:0000127">
    <property type="term" value="C:transcription factor TFIIIC complex"/>
    <property type="evidence" value="ECO:0007669"/>
    <property type="project" value="TreeGrafter"/>
</dbReference>
<protein>
    <submittedName>
        <fullName evidence="3">General transcription factor 3C polypeptide 6</fullName>
    </submittedName>
</protein>
<dbReference type="AlphaFoldDB" id="A0AAE1HGL7"/>
<feature type="region of interest" description="Disordered" evidence="1">
    <location>
        <begin position="176"/>
        <end position="202"/>
    </location>
</feature>
<evidence type="ECO:0000259" key="2">
    <source>
        <dbReference type="Pfam" id="PF10419"/>
    </source>
</evidence>
<evidence type="ECO:0000313" key="4">
    <source>
        <dbReference type="Proteomes" id="UP001219518"/>
    </source>
</evidence>